<dbReference type="InterPro" id="IPR055066">
    <property type="entry name" value="AASDHPPT_N"/>
</dbReference>
<dbReference type="AlphaFoldDB" id="A0A9D5U7F4"/>
<dbReference type="GO" id="GO:0000287">
    <property type="term" value="F:magnesium ion binding"/>
    <property type="evidence" value="ECO:0007669"/>
    <property type="project" value="InterPro"/>
</dbReference>
<comment type="caution">
    <text evidence="3">The sequence shown here is derived from an EMBL/GenBank/DDBJ whole genome shotgun (WGS) entry which is preliminary data.</text>
</comment>
<dbReference type="Pfam" id="PF22624">
    <property type="entry name" value="AASDHPPT_N"/>
    <property type="match status" value="1"/>
</dbReference>
<evidence type="ECO:0000259" key="2">
    <source>
        <dbReference type="Pfam" id="PF22624"/>
    </source>
</evidence>
<organism evidence="3 4">
    <name type="scientific">Oerskovia douganii</name>
    <dbReference type="NCBI Taxonomy" id="2762210"/>
    <lineage>
        <taxon>Bacteria</taxon>
        <taxon>Bacillati</taxon>
        <taxon>Actinomycetota</taxon>
        <taxon>Actinomycetes</taxon>
        <taxon>Micrococcales</taxon>
        <taxon>Cellulomonadaceae</taxon>
        <taxon>Oerskovia</taxon>
    </lineage>
</organism>
<feature type="domain" description="4'-phosphopantetheinyl transferase N-terminal" evidence="2">
    <location>
        <begin position="24"/>
        <end position="103"/>
    </location>
</feature>
<dbReference type="GO" id="GO:0019878">
    <property type="term" value="P:lysine biosynthetic process via aminoadipic acid"/>
    <property type="evidence" value="ECO:0007669"/>
    <property type="project" value="TreeGrafter"/>
</dbReference>
<dbReference type="Proteomes" id="UP000822993">
    <property type="component" value="Unassembled WGS sequence"/>
</dbReference>
<gene>
    <name evidence="3" type="ORF">H9623_02925</name>
</gene>
<dbReference type="PANTHER" id="PTHR12215:SF10">
    <property type="entry name" value="L-AMINOADIPATE-SEMIALDEHYDE DEHYDROGENASE-PHOSPHOPANTETHEINYL TRANSFERASE"/>
    <property type="match status" value="1"/>
</dbReference>
<dbReference type="SUPFAM" id="SSF56214">
    <property type="entry name" value="4'-phosphopantetheinyl transferase"/>
    <property type="match status" value="2"/>
</dbReference>
<dbReference type="InterPro" id="IPR037143">
    <property type="entry name" value="4-PPantetheinyl_Trfase_dom_sf"/>
</dbReference>
<dbReference type="GO" id="GO:0008897">
    <property type="term" value="F:holo-[acyl-carrier-protein] synthase activity"/>
    <property type="evidence" value="ECO:0007669"/>
    <property type="project" value="InterPro"/>
</dbReference>
<dbReference type="RefSeq" id="WP_193718581.1">
    <property type="nucleotide sequence ID" value="NZ_JACSPN010000002.1"/>
</dbReference>
<sequence>MPTPLLTASVTVWCAAPGATGAAGWLSRDEGLRAATFRHEEDRRRFVTGRALVRAALGERLGVDPADVTIRRGRRDGASPGRPFVEGAPSFSIAHAGGWVLVAVVGTVTSSRGVAGDATSDGDPDLAAGVDVGVDVESTAPARDHLRDLLDAVPPEEVPVGGWDAVTFTRSWVRREAVLKAVGTGLLAPRDDLLLSRADRPAAVVRSGGALPAADRLAVSDVGLPEGTPRATGSVVRGGPDDGTSSLAAVALCAPHHPPALGTVTLCAGSTLLARHGAGATARLGLP</sequence>
<evidence type="ECO:0000313" key="4">
    <source>
        <dbReference type="Proteomes" id="UP000822993"/>
    </source>
</evidence>
<protein>
    <recommendedName>
        <fullName evidence="2">4'-phosphopantetheinyl transferase N-terminal domain-containing protein</fullName>
    </recommendedName>
</protein>
<dbReference type="Gene3D" id="3.90.470.20">
    <property type="entry name" value="4'-phosphopantetheinyl transferase domain"/>
    <property type="match status" value="2"/>
</dbReference>
<reference evidence="3 4" key="1">
    <citation type="submission" date="2020-08" db="EMBL/GenBank/DDBJ databases">
        <title>A Genomic Blueprint of the Chicken Gut Microbiome.</title>
        <authorList>
            <person name="Gilroy R."/>
            <person name="Ravi A."/>
            <person name="Getino M."/>
            <person name="Pursley I."/>
            <person name="Horton D.L."/>
            <person name="Alikhan N.-F."/>
            <person name="Baker D."/>
            <person name="Gharbi K."/>
            <person name="Hall N."/>
            <person name="Watson M."/>
            <person name="Adriaenssens E.M."/>
            <person name="Foster-Nyarko E."/>
            <person name="Jarju S."/>
            <person name="Secka A."/>
            <person name="Antonio M."/>
            <person name="Oren A."/>
            <person name="Chaudhuri R."/>
            <person name="La Ragione R.M."/>
            <person name="Hildebrand F."/>
            <person name="Pallen M.J."/>
        </authorList>
    </citation>
    <scope>NUCLEOTIDE SEQUENCE [LARGE SCALE GENOMIC DNA]</scope>
    <source>
        <strain evidence="3 4">Sa1BUA8</strain>
    </source>
</reference>
<accession>A0A9D5U7F4</accession>
<dbReference type="InterPro" id="IPR050559">
    <property type="entry name" value="P-Pant_transferase_sf"/>
</dbReference>
<evidence type="ECO:0000256" key="1">
    <source>
        <dbReference type="ARBA" id="ARBA00022679"/>
    </source>
</evidence>
<keyword evidence="1" id="KW-0808">Transferase</keyword>
<dbReference type="GO" id="GO:0005829">
    <property type="term" value="C:cytosol"/>
    <property type="evidence" value="ECO:0007669"/>
    <property type="project" value="TreeGrafter"/>
</dbReference>
<keyword evidence="4" id="KW-1185">Reference proteome</keyword>
<dbReference type="PANTHER" id="PTHR12215">
    <property type="entry name" value="PHOSPHOPANTETHEINE TRANSFERASE"/>
    <property type="match status" value="1"/>
</dbReference>
<evidence type="ECO:0000313" key="3">
    <source>
        <dbReference type="EMBL" id="MBE7699260.1"/>
    </source>
</evidence>
<name>A0A9D5U7F4_9CELL</name>
<dbReference type="EMBL" id="JACSPN010000002">
    <property type="protein sequence ID" value="MBE7699260.1"/>
    <property type="molecule type" value="Genomic_DNA"/>
</dbReference>
<proteinExistence type="predicted"/>